<accession>A0A1Q2CYX2</accession>
<evidence type="ECO:0000313" key="2">
    <source>
        <dbReference type="EMBL" id="AQP51320.1"/>
    </source>
</evidence>
<keyword evidence="1" id="KW-0175">Coiled coil</keyword>
<sequence length="468" mass="52044">MRLLRADLLPVIAAILASRFETARVIGYAEFVEQVSDDLDDLRDSGFPLPRQAQEYVGDWISSGYLIRRPTGAAREETVELSRSAADIVRFVGDVQQSRSSVTSSRLSNVTGLLDALARESDPDAATRVKGLIEQRDQIDAEIARIEEGEYRPLDDLLARERLDEILRLAGEVPGDFAKVADDLETLNSQLREQIINHDGSRGGVLDQIFAEVDLIENSEAGRTFNAFHELLLDRLLADRFDTAVDALLERGFAHDLDGGAAVFLRRYLSVLQRESHQVRLNLTEFSKSLRRFVETQEYREHKRLAEALGHAEQAALAALKRHAPTAPLGRDLDLTSARIASVGSWSLHNPADLRTVDDVVANATLELDLEELRRQVRLTEIDFPELQSQIVETLADRAGATVGDVLERHPASQGLASIIGLLILAEEFASRATGVERWSWTSSRGSSRTVTAPRYVFLQVPSHWSEP</sequence>
<keyword evidence="3" id="KW-1185">Reference proteome</keyword>
<dbReference type="AlphaFoldDB" id="A0A1Q2CYX2"/>
<dbReference type="Proteomes" id="UP000188235">
    <property type="component" value="Chromosome"/>
</dbReference>
<reference evidence="2 3" key="1">
    <citation type="journal article" date="2008" name="Int. J. Syst. Evol. Microbiol.">
        <title>Tessaracoccus flavescens sp. nov., isolated from marine sediment.</title>
        <authorList>
            <person name="Lee D.W."/>
            <person name="Lee S.D."/>
        </authorList>
    </citation>
    <scope>NUCLEOTIDE SEQUENCE [LARGE SCALE GENOMIC DNA]</scope>
    <source>
        <strain evidence="2 3">SST-39T</strain>
    </source>
</reference>
<proteinExistence type="predicted"/>
<evidence type="ECO:0000313" key="3">
    <source>
        <dbReference type="Proteomes" id="UP000188235"/>
    </source>
</evidence>
<dbReference type="Pfam" id="PF11855">
    <property type="entry name" value="DUF3375"/>
    <property type="match status" value="1"/>
</dbReference>
<gene>
    <name evidence="2" type="ORF">BW733_11245</name>
</gene>
<dbReference type="EMBL" id="CP019607">
    <property type="protein sequence ID" value="AQP51320.1"/>
    <property type="molecule type" value="Genomic_DNA"/>
</dbReference>
<dbReference type="KEGG" id="tfa:BW733_11245"/>
<dbReference type="RefSeq" id="WP_161490212.1">
    <property type="nucleotide sequence ID" value="NZ_CP019607.1"/>
</dbReference>
<protein>
    <submittedName>
        <fullName evidence="2">Uncharacterized protein</fullName>
    </submittedName>
</protein>
<organism evidence="2 3">
    <name type="scientific">Tessaracoccus flavescens</name>
    <dbReference type="NCBI Taxonomy" id="399497"/>
    <lineage>
        <taxon>Bacteria</taxon>
        <taxon>Bacillati</taxon>
        <taxon>Actinomycetota</taxon>
        <taxon>Actinomycetes</taxon>
        <taxon>Propionibacteriales</taxon>
        <taxon>Propionibacteriaceae</taxon>
        <taxon>Tessaracoccus</taxon>
    </lineage>
</organism>
<dbReference type="STRING" id="399497.BW733_11245"/>
<dbReference type="InterPro" id="IPR021804">
    <property type="entry name" value="DUF3375"/>
</dbReference>
<name>A0A1Q2CYX2_9ACTN</name>
<feature type="coiled-coil region" evidence="1">
    <location>
        <begin position="363"/>
        <end position="390"/>
    </location>
</feature>
<evidence type="ECO:0000256" key="1">
    <source>
        <dbReference type="SAM" id="Coils"/>
    </source>
</evidence>